<dbReference type="KEGG" id="fsn:GS03_01247"/>
<keyword evidence="1" id="KW-0812">Transmembrane</keyword>
<keyword evidence="3" id="KW-1185">Reference proteome</keyword>
<gene>
    <name evidence="2" type="ORF">GS03_01247</name>
</gene>
<reference evidence="2 3" key="1">
    <citation type="submission" date="2019-04" db="EMBL/GenBank/DDBJ databases">
        <title>Flavobacterium sp. GS03.</title>
        <authorList>
            <person name="Kim H."/>
        </authorList>
    </citation>
    <scope>NUCLEOTIDE SEQUENCE [LARGE SCALE GENOMIC DNA]</scope>
    <source>
        <strain evidence="2 3">GS03</strain>
    </source>
</reference>
<keyword evidence="1" id="KW-1133">Transmembrane helix</keyword>
<protein>
    <recommendedName>
        <fullName evidence="4">SGNH/GDSL hydrolase family protein</fullName>
    </recommendedName>
</protein>
<evidence type="ECO:0000313" key="3">
    <source>
        <dbReference type="Proteomes" id="UP000296862"/>
    </source>
</evidence>
<evidence type="ECO:0000256" key="1">
    <source>
        <dbReference type="SAM" id="Phobius"/>
    </source>
</evidence>
<dbReference type="Proteomes" id="UP000296862">
    <property type="component" value="Chromosome"/>
</dbReference>
<proteinExistence type="predicted"/>
<evidence type="ECO:0008006" key="4">
    <source>
        <dbReference type="Google" id="ProtNLM"/>
    </source>
</evidence>
<feature type="transmembrane region" description="Helical" evidence="1">
    <location>
        <begin position="6"/>
        <end position="29"/>
    </location>
</feature>
<dbReference type="RefSeq" id="WP_136151688.1">
    <property type="nucleotide sequence ID" value="NZ_CP038810.1"/>
</dbReference>
<evidence type="ECO:0000313" key="2">
    <source>
        <dbReference type="EMBL" id="QBZ97749.1"/>
    </source>
</evidence>
<organism evidence="2 3">
    <name type="scientific">Flavobacterium sangjuense</name>
    <dbReference type="NCBI Taxonomy" id="2518177"/>
    <lineage>
        <taxon>Bacteria</taxon>
        <taxon>Pseudomonadati</taxon>
        <taxon>Bacteroidota</taxon>
        <taxon>Flavobacteriia</taxon>
        <taxon>Flavobacteriales</taxon>
        <taxon>Flavobacteriaceae</taxon>
        <taxon>Flavobacterium</taxon>
    </lineage>
</organism>
<dbReference type="AlphaFoldDB" id="A0A4P7PSD7"/>
<dbReference type="OrthoDB" id="7297045at2"/>
<accession>A0A4P7PSD7</accession>
<dbReference type="EMBL" id="CP038810">
    <property type="protein sequence ID" value="QBZ97749.1"/>
    <property type="molecule type" value="Genomic_DNA"/>
</dbReference>
<name>A0A4P7PSD7_9FLAO</name>
<dbReference type="SUPFAM" id="SSF52266">
    <property type="entry name" value="SGNH hydrolase"/>
    <property type="match status" value="1"/>
</dbReference>
<keyword evidence="1" id="KW-0472">Membrane</keyword>
<sequence length="296" mass="34701">MKKFLIFIVKALAILILVMGILDVLYTLVYKQNDDRNKISYLYNSKDKNYDVVFLGSSRVNNHLVPKIFNEQGYKTFNFGITRSRLEESALMLKLMVERNYKIKNLILQVDLNINTNDHSEAIRSLFMPYLHQSQIIQDHYNDIPEYKKLVYIPFYRYLHYDARVGFREMYFSLVHKKTNALDNDGFNPLKSIPGKMVPADLSKYYPKRNIGYEEIKAICKKNNINLIAITTPMCMSTINRDYFNHINSVYPEIHRFENAVTDDKYFSTCGHMNKAGAIEFTKVVFSAFFKPKSKP</sequence>